<reference evidence="1 2" key="1">
    <citation type="journal article" date="2019" name="Commun. Biol.">
        <title>The bagworm genome reveals a unique fibroin gene that provides high tensile strength.</title>
        <authorList>
            <person name="Kono N."/>
            <person name="Nakamura H."/>
            <person name="Ohtoshi R."/>
            <person name="Tomita M."/>
            <person name="Numata K."/>
            <person name="Arakawa K."/>
        </authorList>
    </citation>
    <scope>NUCLEOTIDE SEQUENCE [LARGE SCALE GENOMIC DNA]</scope>
</reference>
<keyword evidence="2" id="KW-1185">Reference proteome</keyword>
<proteinExistence type="predicted"/>
<dbReference type="OrthoDB" id="446173at2759"/>
<organism evidence="1 2">
    <name type="scientific">Eumeta variegata</name>
    <name type="common">Bagworm moth</name>
    <name type="synonym">Eumeta japonica</name>
    <dbReference type="NCBI Taxonomy" id="151549"/>
    <lineage>
        <taxon>Eukaryota</taxon>
        <taxon>Metazoa</taxon>
        <taxon>Ecdysozoa</taxon>
        <taxon>Arthropoda</taxon>
        <taxon>Hexapoda</taxon>
        <taxon>Insecta</taxon>
        <taxon>Pterygota</taxon>
        <taxon>Neoptera</taxon>
        <taxon>Endopterygota</taxon>
        <taxon>Lepidoptera</taxon>
        <taxon>Glossata</taxon>
        <taxon>Ditrysia</taxon>
        <taxon>Tineoidea</taxon>
        <taxon>Psychidae</taxon>
        <taxon>Oiketicinae</taxon>
        <taxon>Eumeta</taxon>
    </lineage>
</organism>
<evidence type="ECO:0000313" key="2">
    <source>
        <dbReference type="Proteomes" id="UP000299102"/>
    </source>
</evidence>
<accession>A0A4C1TLV3</accession>
<name>A0A4C1TLV3_EUMVA</name>
<dbReference type="Proteomes" id="UP000299102">
    <property type="component" value="Unassembled WGS sequence"/>
</dbReference>
<evidence type="ECO:0000313" key="1">
    <source>
        <dbReference type="EMBL" id="GBP14291.1"/>
    </source>
</evidence>
<dbReference type="EMBL" id="BGZK01005493">
    <property type="protein sequence ID" value="GBP14291.1"/>
    <property type="molecule type" value="Genomic_DNA"/>
</dbReference>
<protein>
    <submittedName>
        <fullName evidence="1">Uncharacterized protein</fullName>
    </submittedName>
</protein>
<comment type="caution">
    <text evidence="1">The sequence shown here is derived from an EMBL/GenBank/DDBJ whole genome shotgun (WGS) entry which is preliminary data.</text>
</comment>
<sequence length="213" mass="22400">AEEGLVVRLRMEAVRLPCAGQALRARDGDSLAAPLLASWDGPDSNSMIPERNTGRVEGPLELEGGRHILVESISSNTSEYCAGGFLAHAMQMETIRNASVAWASTGGAGWWISGGSARAAVLALAASAALAALSLALHSAHRTRAYQRAADKESLTDSDACSASLELGAAGSRSTLLSEVVGGATLRRLLPSARAKHIRLRESLRISENMEQR</sequence>
<gene>
    <name evidence="1" type="ORF">EVAR_71354_1</name>
</gene>
<dbReference type="AlphaFoldDB" id="A0A4C1TLV3"/>
<feature type="non-terminal residue" evidence="1">
    <location>
        <position position="1"/>
    </location>
</feature>